<keyword evidence="2" id="KW-1185">Reference proteome</keyword>
<dbReference type="InterPro" id="IPR006439">
    <property type="entry name" value="HAD-SF_hydro_IA"/>
</dbReference>
<organism evidence="1 2">
    <name type="scientific">Haloactinospora alba</name>
    <dbReference type="NCBI Taxonomy" id="405555"/>
    <lineage>
        <taxon>Bacteria</taxon>
        <taxon>Bacillati</taxon>
        <taxon>Actinomycetota</taxon>
        <taxon>Actinomycetes</taxon>
        <taxon>Streptosporangiales</taxon>
        <taxon>Nocardiopsidaceae</taxon>
        <taxon>Haloactinospora</taxon>
    </lineage>
</organism>
<dbReference type="AlphaFoldDB" id="A0A543NF63"/>
<comment type="caution">
    <text evidence="1">The sequence shown here is derived from an EMBL/GenBank/DDBJ whole genome shotgun (WGS) entry which is preliminary data.</text>
</comment>
<dbReference type="InterPro" id="IPR023198">
    <property type="entry name" value="PGP-like_dom2"/>
</dbReference>
<dbReference type="InterPro" id="IPR051806">
    <property type="entry name" value="HAD-like_SPP"/>
</dbReference>
<reference evidence="1 2" key="1">
    <citation type="submission" date="2019-06" db="EMBL/GenBank/DDBJ databases">
        <title>Sequencing the genomes of 1000 actinobacteria strains.</title>
        <authorList>
            <person name="Klenk H.-P."/>
        </authorList>
    </citation>
    <scope>NUCLEOTIDE SEQUENCE [LARGE SCALE GENOMIC DNA]</scope>
    <source>
        <strain evidence="1 2">DSM 45015</strain>
    </source>
</reference>
<dbReference type="Pfam" id="PF13419">
    <property type="entry name" value="HAD_2"/>
    <property type="match status" value="1"/>
</dbReference>
<sequence length="225" mass="24602">MRLLDDNRPRAALFDLDGTLINSEPRSLAVWSRLLGSYGVDCDETRLRRLIGRRGADVFRDDPDVFPSGVPWETLVADLERIHRQPDLPPVLHLPESVDFVRKLHAEGVPLGLVTSAGRDWARLALTELGIDELFATLVTAADVTTGKPDPQGYEAGARALGYAPEHVVVFEDAPAGVAAGKRAGMRVVGITTTHEPETLSSADLIVDQLTEVDWPRIAPRSRQT</sequence>
<name>A0A543NF63_9ACTN</name>
<dbReference type="OrthoDB" id="9812856at2"/>
<dbReference type="InterPro" id="IPR036412">
    <property type="entry name" value="HAD-like_sf"/>
</dbReference>
<dbReference type="SFLD" id="SFLDS00003">
    <property type="entry name" value="Haloacid_Dehalogenase"/>
    <property type="match status" value="1"/>
</dbReference>
<proteinExistence type="predicted"/>
<dbReference type="InterPro" id="IPR041492">
    <property type="entry name" value="HAD_2"/>
</dbReference>
<dbReference type="SFLD" id="SFLDG01135">
    <property type="entry name" value="C1.5.6:_HAD__Beta-PGM__Phospha"/>
    <property type="match status" value="1"/>
</dbReference>
<gene>
    <name evidence="1" type="ORF">FHX37_0339</name>
</gene>
<dbReference type="SFLD" id="SFLDG01129">
    <property type="entry name" value="C1.5:_HAD__Beta-PGM__Phosphata"/>
    <property type="match status" value="1"/>
</dbReference>
<dbReference type="PANTHER" id="PTHR43481">
    <property type="entry name" value="FRUCTOSE-1-PHOSPHATE PHOSPHATASE"/>
    <property type="match status" value="1"/>
</dbReference>
<evidence type="ECO:0000313" key="1">
    <source>
        <dbReference type="EMBL" id="TQN30461.1"/>
    </source>
</evidence>
<dbReference type="Gene3D" id="1.10.150.240">
    <property type="entry name" value="Putative phosphatase, domain 2"/>
    <property type="match status" value="1"/>
</dbReference>
<protein>
    <submittedName>
        <fullName evidence="1">Sugar-phosphatase</fullName>
    </submittedName>
</protein>
<evidence type="ECO:0000313" key="2">
    <source>
        <dbReference type="Proteomes" id="UP000317422"/>
    </source>
</evidence>
<dbReference type="Gene3D" id="3.40.50.1000">
    <property type="entry name" value="HAD superfamily/HAD-like"/>
    <property type="match status" value="1"/>
</dbReference>
<dbReference type="NCBIfam" id="TIGR01509">
    <property type="entry name" value="HAD-SF-IA-v3"/>
    <property type="match status" value="1"/>
</dbReference>
<accession>A0A543NF63</accession>
<dbReference type="SUPFAM" id="SSF56784">
    <property type="entry name" value="HAD-like"/>
    <property type="match status" value="1"/>
</dbReference>
<dbReference type="InterPro" id="IPR023214">
    <property type="entry name" value="HAD_sf"/>
</dbReference>
<dbReference type="RefSeq" id="WP_141921710.1">
    <property type="nucleotide sequence ID" value="NZ_VFQC01000001.1"/>
</dbReference>
<dbReference type="Proteomes" id="UP000317422">
    <property type="component" value="Unassembled WGS sequence"/>
</dbReference>
<dbReference type="GO" id="GO:0050308">
    <property type="term" value="F:sugar-phosphatase activity"/>
    <property type="evidence" value="ECO:0007669"/>
    <property type="project" value="TreeGrafter"/>
</dbReference>
<dbReference type="PANTHER" id="PTHR43481:SF4">
    <property type="entry name" value="GLYCEROL-1-PHOSPHATE PHOSPHOHYDROLASE 1-RELATED"/>
    <property type="match status" value="1"/>
</dbReference>
<dbReference type="EMBL" id="VFQC01000001">
    <property type="protein sequence ID" value="TQN30461.1"/>
    <property type="molecule type" value="Genomic_DNA"/>
</dbReference>